<feature type="compositionally biased region" description="Polar residues" evidence="2">
    <location>
        <begin position="67"/>
        <end position="83"/>
    </location>
</feature>
<protein>
    <recommendedName>
        <fullName evidence="4">LysM domain-containing protein</fullName>
    </recommendedName>
</protein>
<name>A0A7S2H883_9STRA</name>
<evidence type="ECO:0008006" key="4">
    <source>
        <dbReference type="Google" id="ProtNLM"/>
    </source>
</evidence>
<reference evidence="3" key="1">
    <citation type="submission" date="2021-01" db="EMBL/GenBank/DDBJ databases">
        <authorList>
            <person name="Corre E."/>
            <person name="Pelletier E."/>
            <person name="Niang G."/>
            <person name="Scheremetjew M."/>
            <person name="Finn R."/>
            <person name="Kale V."/>
            <person name="Holt S."/>
            <person name="Cochrane G."/>
            <person name="Meng A."/>
            <person name="Brown T."/>
            <person name="Cohen L."/>
        </authorList>
    </citation>
    <scope>NUCLEOTIDE SEQUENCE</scope>
    <source>
        <strain evidence="3">CCMP826</strain>
    </source>
</reference>
<dbReference type="EMBL" id="HBGV01006683">
    <property type="protein sequence ID" value="CAD9483152.1"/>
    <property type="molecule type" value="Transcribed_RNA"/>
</dbReference>
<keyword evidence="1" id="KW-0175">Coiled coil</keyword>
<gene>
    <name evidence="3" type="ORF">HTAM1171_LOCUS4080</name>
</gene>
<dbReference type="Gene3D" id="3.10.350.10">
    <property type="entry name" value="LysM domain"/>
    <property type="match status" value="1"/>
</dbReference>
<feature type="coiled-coil region" evidence="1">
    <location>
        <begin position="206"/>
        <end position="233"/>
    </location>
</feature>
<organism evidence="3">
    <name type="scientific">Helicotheca tamesis</name>
    <dbReference type="NCBI Taxonomy" id="374047"/>
    <lineage>
        <taxon>Eukaryota</taxon>
        <taxon>Sar</taxon>
        <taxon>Stramenopiles</taxon>
        <taxon>Ochrophyta</taxon>
        <taxon>Bacillariophyta</taxon>
        <taxon>Mediophyceae</taxon>
        <taxon>Lithodesmiophycidae</taxon>
        <taxon>Lithodesmiales</taxon>
        <taxon>Lithodesmiaceae</taxon>
        <taxon>Helicotheca</taxon>
    </lineage>
</organism>
<dbReference type="InterPro" id="IPR036779">
    <property type="entry name" value="LysM_dom_sf"/>
</dbReference>
<evidence type="ECO:0000256" key="1">
    <source>
        <dbReference type="SAM" id="Coils"/>
    </source>
</evidence>
<evidence type="ECO:0000313" key="3">
    <source>
        <dbReference type="EMBL" id="CAD9483152.1"/>
    </source>
</evidence>
<proteinExistence type="predicted"/>
<dbReference type="AlphaFoldDB" id="A0A7S2H883"/>
<feature type="region of interest" description="Disordered" evidence="2">
    <location>
        <begin position="20"/>
        <end position="100"/>
    </location>
</feature>
<evidence type="ECO:0000256" key="2">
    <source>
        <dbReference type="SAM" id="MobiDB-lite"/>
    </source>
</evidence>
<sequence length="317" mass="35799">MAEGGQYPWKIQKITQFGPTADYSNLSKPLPPPPSGQQWEHDDVSREWRLVSTPPPPSKLSHPQLECTKTTTTNKPKLQQQLPNEKLLQKKKQETSSKLSSLQESNTPYLTHHILPTDTLSGICLQYKITPLLLRQVNRFSGSNLSLAPNPLYVPIGDVEAWKEGRMKVQDVESKEYKKEVMRAEFGGLKGGELNAYLEMNNWDLEAAKQNVIDDLEWEKSQQEQEKLKKNVEKKQKIKPTLTAHVAIPVSDMAAVKSRLNGNGGGGGGKEEGWVEIELSSSIHEKVGFRVYICLFCHDFRVKHRALISSCFNHASW</sequence>
<accession>A0A7S2H883</accession>
<feature type="compositionally biased region" description="Basic and acidic residues" evidence="2">
    <location>
        <begin position="39"/>
        <end position="49"/>
    </location>
</feature>